<reference evidence="2 3" key="1">
    <citation type="submission" date="2017-08" db="EMBL/GenBank/DDBJ databases">
        <authorList>
            <person name="de Groot N.N."/>
        </authorList>
    </citation>
    <scope>NUCLEOTIDE SEQUENCE [LARGE SCALE GENOMIC DNA]</scope>
    <source>
        <strain evidence="2 3">JC85</strain>
    </source>
</reference>
<dbReference type="RefSeq" id="WP_097142449.1">
    <property type="nucleotide sequence ID" value="NZ_OBQD01000020.1"/>
</dbReference>
<feature type="signal peptide" evidence="1">
    <location>
        <begin position="1"/>
        <end position="21"/>
    </location>
</feature>
<accession>A0A285UW72</accession>
<protein>
    <recommendedName>
        <fullName evidence="4">Beta/gamma crystallin</fullName>
    </recommendedName>
</protein>
<evidence type="ECO:0008006" key="4">
    <source>
        <dbReference type="Google" id="ProtNLM"/>
    </source>
</evidence>
<evidence type="ECO:0000313" key="2">
    <source>
        <dbReference type="EMBL" id="SOC46033.1"/>
    </source>
</evidence>
<keyword evidence="1" id="KW-0732">Signal</keyword>
<evidence type="ECO:0000256" key="1">
    <source>
        <dbReference type="SAM" id="SignalP"/>
    </source>
</evidence>
<dbReference type="EMBL" id="OBQD01000020">
    <property type="protein sequence ID" value="SOC46033.1"/>
    <property type="molecule type" value="Genomic_DNA"/>
</dbReference>
<keyword evidence="3" id="KW-1185">Reference proteome</keyword>
<dbReference type="Proteomes" id="UP000219167">
    <property type="component" value="Unassembled WGS sequence"/>
</dbReference>
<proteinExistence type="predicted"/>
<organism evidence="2 3">
    <name type="scientific">Rhizobium subbaraonis</name>
    <dbReference type="NCBI Taxonomy" id="908946"/>
    <lineage>
        <taxon>Bacteria</taxon>
        <taxon>Pseudomonadati</taxon>
        <taxon>Pseudomonadota</taxon>
        <taxon>Alphaproteobacteria</taxon>
        <taxon>Hyphomicrobiales</taxon>
        <taxon>Rhizobiaceae</taxon>
        <taxon>Rhizobium/Agrobacterium group</taxon>
        <taxon>Rhizobium</taxon>
    </lineage>
</organism>
<gene>
    <name evidence="2" type="ORF">SAMN05892877_12043</name>
</gene>
<evidence type="ECO:0000313" key="3">
    <source>
        <dbReference type="Proteomes" id="UP000219167"/>
    </source>
</evidence>
<feature type="chain" id="PRO_5013216336" description="Beta/gamma crystallin" evidence="1">
    <location>
        <begin position="22"/>
        <end position="129"/>
    </location>
</feature>
<dbReference type="OrthoDB" id="8081243at2"/>
<dbReference type="AlphaFoldDB" id="A0A285UW72"/>
<name>A0A285UW72_9HYPH</name>
<sequence>MRMKITMIAAVLAASSSQAMAERYSAQDIRDGIVGRRIFLAVPFGGEFPLNYRQGGSVDGNGEALGLGRFAKPNDTGKWWIEADRLCQKFRSWYDGRPMCFDLYRIDDKRLKWIRNDGKSGTARIGPQL</sequence>